<comment type="caution">
    <text evidence="3">The sequence shown here is derived from an EMBL/GenBank/DDBJ whole genome shotgun (WGS) entry which is preliminary data.</text>
</comment>
<reference evidence="3 4" key="1">
    <citation type="submission" date="2015-03" db="EMBL/GenBank/DDBJ databases">
        <title>Draft genome sequence of Elstera litoralis.</title>
        <authorList>
            <person name="Rahalkar M.C."/>
            <person name="Dhakephalkar P.K."/>
            <person name="Pore S.D."/>
            <person name="Arora P."/>
            <person name="Kapse N.G."/>
            <person name="Pandit P.S."/>
        </authorList>
    </citation>
    <scope>NUCLEOTIDE SEQUENCE [LARGE SCALE GENOMIC DNA]</scope>
    <source>
        <strain evidence="3 4">Dia-1</strain>
    </source>
</reference>
<dbReference type="Pfam" id="PF01547">
    <property type="entry name" value="SBP_bac_1"/>
    <property type="match status" value="1"/>
</dbReference>
<evidence type="ECO:0000256" key="1">
    <source>
        <dbReference type="ARBA" id="ARBA00004418"/>
    </source>
</evidence>
<organism evidence="3 4">
    <name type="scientific">Elstera litoralis</name>
    <dbReference type="NCBI Taxonomy" id="552518"/>
    <lineage>
        <taxon>Bacteria</taxon>
        <taxon>Pseudomonadati</taxon>
        <taxon>Pseudomonadota</taxon>
        <taxon>Alphaproteobacteria</taxon>
        <taxon>Rhodospirillales</taxon>
        <taxon>Rhodospirillaceae</taxon>
        <taxon>Elstera</taxon>
    </lineage>
</organism>
<sequence>MKQPHLNRRSVLQAGIGLSGLMALGIPSPLLAADRRLRMYWWGTKERAERTLQVNKLYQQTFTGVTVDGETLAWGDYWPRLATQTAGRNAPDVIQMDYRYIFDYARRGALLPLDQFIDKGLNLKDFPPSVVDSGKVDGKIYGVSLGGNTSSTIYDTEAFAAVGIAPPNFDTDWKGFAKLAVEFTKAAKRPGYFGCQDGGGLESIFEGWLRTRGQELYTQEGKLGFGEKDIEEWFAYWADMRSSGGCVTPDLQALD</sequence>
<dbReference type="Proteomes" id="UP000033774">
    <property type="component" value="Unassembled WGS sequence"/>
</dbReference>
<dbReference type="GO" id="GO:0042597">
    <property type="term" value="C:periplasmic space"/>
    <property type="evidence" value="ECO:0007669"/>
    <property type="project" value="UniProtKB-SubCell"/>
</dbReference>
<comment type="similarity">
    <text evidence="2">Belongs to the bacterial solute-binding protein 1 family.</text>
</comment>
<comment type="subcellular location">
    <subcellularLocation>
        <location evidence="1">Periplasm</location>
    </subcellularLocation>
</comment>
<dbReference type="RefSeq" id="WP_045777043.1">
    <property type="nucleotide sequence ID" value="NZ_LAJY01000580.1"/>
</dbReference>
<accession>A0A0F3IS74</accession>
<evidence type="ECO:0000313" key="3">
    <source>
        <dbReference type="EMBL" id="KJV08449.1"/>
    </source>
</evidence>
<dbReference type="PANTHER" id="PTHR43649:SF11">
    <property type="entry name" value="ABC TRANSPORTER SUBSTRATE-BINDING PROTEIN YESO-RELATED"/>
    <property type="match status" value="1"/>
</dbReference>
<dbReference type="InterPro" id="IPR050490">
    <property type="entry name" value="Bact_solute-bd_prot1"/>
</dbReference>
<name>A0A0F3IS74_9PROT</name>
<evidence type="ECO:0000256" key="2">
    <source>
        <dbReference type="ARBA" id="ARBA00008520"/>
    </source>
</evidence>
<dbReference type="EMBL" id="LAJY01000580">
    <property type="protein sequence ID" value="KJV08449.1"/>
    <property type="molecule type" value="Genomic_DNA"/>
</dbReference>
<dbReference type="PROSITE" id="PS51318">
    <property type="entry name" value="TAT"/>
    <property type="match status" value="1"/>
</dbReference>
<gene>
    <name evidence="3" type="ORF">VZ95_17735</name>
</gene>
<dbReference type="SUPFAM" id="SSF53850">
    <property type="entry name" value="Periplasmic binding protein-like II"/>
    <property type="match status" value="1"/>
</dbReference>
<proteinExistence type="inferred from homology"/>
<dbReference type="InterPro" id="IPR006311">
    <property type="entry name" value="TAT_signal"/>
</dbReference>
<dbReference type="AlphaFoldDB" id="A0A0F3IS74"/>
<dbReference type="InterPro" id="IPR006059">
    <property type="entry name" value="SBP"/>
</dbReference>
<keyword evidence="3" id="KW-0547">Nucleotide-binding</keyword>
<dbReference type="PANTHER" id="PTHR43649">
    <property type="entry name" value="ARABINOSE-BINDING PROTEIN-RELATED"/>
    <property type="match status" value="1"/>
</dbReference>
<protein>
    <submittedName>
        <fullName evidence="3">ABC transporter ATP-binding protein</fullName>
    </submittedName>
</protein>
<keyword evidence="3" id="KW-0067">ATP-binding</keyword>
<evidence type="ECO:0000313" key="4">
    <source>
        <dbReference type="Proteomes" id="UP000033774"/>
    </source>
</evidence>
<dbReference type="GO" id="GO:0005524">
    <property type="term" value="F:ATP binding"/>
    <property type="evidence" value="ECO:0007669"/>
    <property type="project" value="UniProtKB-KW"/>
</dbReference>
<dbReference type="Gene3D" id="3.40.190.10">
    <property type="entry name" value="Periplasmic binding protein-like II"/>
    <property type="match status" value="1"/>
</dbReference>
<feature type="non-terminal residue" evidence="3">
    <location>
        <position position="255"/>
    </location>
</feature>
<keyword evidence="4" id="KW-1185">Reference proteome</keyword>